<comment type="caution">
    <text evidence="2">The sequence shown here is derived from an EMBL/GenBank/DDBJ whole genome shotgun (WGS) entry which is preliminary data.</text>
</comment>
<name>A0ABP3JB97_9BACI</name>
<dbReference type="RefSeq" id="WP_343754133.1">
    <property type="nucleotide sequence ID" value="NZ_BAAADM010000055.1"/>
</dbReference>
<feature type="coiled-coil region" evidence="1">
    <location>
        <begin position="47"/>
        <end position="74"/>
    </location>
</feature>
<evidence type="ECO:0000313" key="2">
    <source>
        <dbReference type="EMBL" id="GAA0447644.1"/>
    </source>
</evidence>
<evidence type="ECO:0000256" key="1">
    <source>
        <dbReference type="SAM" id="Coils"/>
    </source>
</evidence>
<evidence type="ECO:0008006" key="4">
    <source>
        <dbReference type="Google" id="ProtNLM"/>
    </source>
</evidence>
<keyword evidence="1" id="KW-0175">Coiled coil</keyword>
<accession>A0ABP3JB97</accession>
<evidence type="ECO:0000313" key="3">
    <source>
        <dbReference type="Proteomes" id="UP001501459"/>
    </source>
</evidence>
<dbReference type="EMBL" id="BAAADM010000055">
    <property type="protein sequence ID" value="GAA0447644.1"/>
    <property type="molecule type" value="Genomic_DNA"/>
</dbReference>
<sequence length="181" mass="20025">MNTEINFLEKETKRMSIPLFLLLVFLLLLIAVAAVLLIQRGGLASAIDQEKATMTALEDQMAKLEEDTGHMQQLKQTKEALASIETRTVPRVALYKQMLGMLGDSGQLESFTYESGELFQLEVAFDSLSSVSDYTDKMLQQPYLLNVKLADVSKAGDGYDASFAVTIDADVLREEMSTDAD</sequence>
<dbReference type="Proteomes" id="UP001501459">
    <property type="component" value="Unassembled WGS sequence"/>
</dbReference>
<protein>
    <recommendedName>
        <fullName evidence="4">Tfp pilus assembly protein PilN</fullName>
    </recommendedName>
</protein>
<keyword evidence="3" id="KW-1185">Reference proteome</keyword>
<organism evidence="2 3">
    <name type="scientific">Lentibacillus halophilus</name>
    <dbReference type="NCBI Taxonomy" id="295065"/>
    <lineage>
        <taxon>Bacteria</taxon>
        <taxon>Bacillati</taxon>
        <taxon>Bacillota</taxon>
        <taxon>Bacilli</taxon>
        <taxon>Bacillales</taxon>
        <taxon>Bacillaceae</taxon>
        <taxon>Lentibacillus</taxon>
    </lineage>
</organism>
<gene>
    <name evidence="2" type="ORF">GCM10008983_27120</name>
</gene>
<reference evidence="3" key="1">
    <citation type="journal article" date="2019" name="Int. J. Syst. Evol. Microbiol.">
        <title>The Global Catalogue of Microorganisms (GCM) 10K type strain sequencing project: providing services to taxonomists for standard genome sequencing and annotation.</title>
        <authorList>
            <consortium name="The Broad Institute Genomics Platform"/>
            <consortium name="The Broad Institute Genome Sequencing Center for Infectious Disease"/>
            <person name="Wu L."/>
            <person name="Ma J."/>
        </authorList>
    </citation>
    <scope>NUCLEOTIDE SEQUENCE [LARGE SCALE GENOMIC DNA]</scope>
    <source>
        <strain evidence="3">JCM 12149</strain>
    </source>
</reference>
<proteinExistence type="predicted"/>